<gene>
    <name evidence="1" type="ORF">GCM10009560_69170</name>
</gene>
<sequence>MSNSIPPPTFLEMPCRTPSALLGSTCLQVLAGNLITSTDLCPRCTATLMAGLIHAAPEVLVWSPFYCHKPLEATQ</sequence>
<comment type="caution">
    <text evidence="1">The sequence shown here is derived from an EMBL/GenBank/DDBJ whole genome shotgun (WGS) entry which is preliminary data.</text>
</comment>
<evidence type="ECO:0000313" key="1">
    <source>
        <dbReference type="EMBL" id="GAA0950110.1"/>
    </source>
</evidence>
<proteinExistence type="predicted"/>
<dbReference type="Proteomes" id="UP001501578">
    <property type="component" value="Unassembled WGS sequence"/>
</dbReference>
<keyword evidence="2" id="KW-1185">Reference proteome</keyword>
<reference evidence="2" key="1">
    <citation type="journal article" date="2019" name="Int. J. Syst. Evol. Microbiol.">
        <title>The Global Catalogue of Microorganisms (GCM) 10K type strain sequencing project: providing services to taxonomists for standard genome sequencing and annotation.</title>
        <authorList>
            <consortium name="The Broad Institute Genomics Platform"/>
            <consortium name="The Broad Institute Genome Sequencing Center for Infectious Disease"/>
            <person name="Wu L."/>
            <person name="Ma J."/>
        </authorList>
    </citation>
    <scope>NUCLEOTIDE SEQUENCE [LARGE SCALE GENOMIC DNA]</scope>
    <source>
        <strain evidence="2">JCM 11136</strain>
    </source>
</reference>
<accession>A0ABP4BIK5</accession>
<dbReference type="RefSeq" id="WP_343954475.1">
    <property type="nucleotide sequence ID" value="NZ_BAAAHQ010000046.1"/>
</dbReference>
<name>A0ABP4BIK5_9ACTN</name>
<protein>
    <submittedName>
        <fullName evidence="1">Uncharacterized protein</fullName>
    </submittedName>
</protein>
<dbReference type="EMBL" id="BAAAHQ010000046">
    <property type="protein sequence ID" value="GAA0950110.1"/>
    <property type="molecule type" value="Genomic_DNA"/>
</dbReference>
<organism evidence="1 2">
    <name type="scientific">Nonomuraea longicatena</name>
    <dbReference type="NCBI Taxonomy" id="83682"/>
    <lineage>
        <taxon>Bacteria</taxon>
        <taxon>Bacillati</taxon>
        <taxon>Actinomycetota</taxon>
        <taxon>Actinomycetes</taxon>
        <taxon>Streptosporangiales</taxon>
        <taxon>Streptosporangiaceae</taxon>
        <taxon>Nonomuraea</taxon>
    </lineage>
</organism>
<evidence type="ECO:0000313" key="2">
    <source>
        <dbReference type="Proteomes" id="UP001501578"/>
    </source>
</evidence>